<evidence type="ECO:0000259" key="2">
    <source>
        <dbReference type="PROSITE" id="PS50011"/>
    </source>
</evidence>
<organism evidence="3 4">
    <name type="scientific">Fragilariopsis cylindrus CCMP1102</name>
    <dbReference type="NCBI Taxonomy" id="635003"/>
    <lineage>
        <taxon>Eukaryota</taxon>
        <taxon>Sar</taxon>
        <taxon>Stramenopiles</taxon>
        <taxon>Ochrophyta</taxon>
        <taxon>Bacillariophyta</taxon>
        <taxon>Bacillariophyceae</taxon>
        <taxon>Bacillariophycidae</taxon>
        <taxon>Bacillariales</taxon>
        <taxon>Bacillariaceae</taxon>
        <taxon>Fragilariopsis</taxon>
    </lineage>
</organism>
<dbReference type="PANTHER" id="PTHR10566:SF128">
    <property type="entry name" value="UBIB DOMAIN CONTAINING KINASE"/>
    <property type="match status" value="1"/>
</dbReference>
<dbReference type="Proteomes" id="UP000095751">
    <property type="component" value="Unassembled WGS sequence"/>
</dbReference>
<keyword evidence="4" id="KW-1185">Reference proteome</keyword>
<dbReference type="InterPro" id="IPR004147">
    <property type="entry name" value="ABC1_dom"/>
</dbReference>
<feature type="domain" description="Protein kinase" evidence="2">
    <location>
        <begin position="115"/>
        <end position="458"/>
    </location>
</feature>
<sequence length="637" mass="71651">MLFKQPDRWLIRNIEIAVPLGWWAVGVVQDYFLFDASAKRRKKRAIQLRKAISNLGPAIIKAGQALSSRPDLLPLEYLDELQKLQDDVPRFSNKLAFATVEEELGVQSFDDVFELEFEEPIAAASIGQVYKGRLKANGDMVAIKIQRPNCEEIIALDLYILRWWSGIYNKIFQFLNRDINVQSIIDDFGELIYREIDYVAEAANAQRFNELYASVAEEVFVPKVYSDLTTRKVLVMEWVDGSRLTDSAYLDKYDLDRSKLIDTLVQSSIRQILENGFFHADPHGGNLLACPDGRLCYLDFGMMSYVDRTQRNGFLLAVVHIVNRDWAELIKVYQRLGFIPVEEDSKPIEIALEKALPDVLNADISELNFKNVVNKLGDIFYTFPFSLPPFYIAIIRCLGVLEGLAIQVDPTSRIISEAYPYVASRVLTDPQQDLQEALKRLALTSDGRVRWNRLEGLLDEAQGSSGYDVSAALNLLTDYLISDEGDAVLSDLADEIVHEADSLGTDGLSYLVKAIQAIAINDDISTVNAFRSLQSVISQEKGLSDEVKGVLPKPTESMMRFSKILSLLNVGADTDYSKIVPIIRKLAVEPKIQRKSNEITARLGERALSRSLRSLFGLPPPTFDGPSSTVFEEKEIN</sequence>
<dbReference type="GO" id="GO:0005524">
    <property type="term" value="F:ATP binding"/>
    <property type="evidence" value="ECO:0007669"/>
    <property type="project" value="InterPro"/>
</dbReference>
<dbReference type="PROSITE" id="PS50011">
    <property type="entry name" value="PROTEIN_KINASE_DOM"/>
    <property type="match status" value="1"/>
</dbReference>
<dbReference type="EMBL" id="KV784360">
    <property type="protein sequence ID" value="OEU14785.1"/>
    <property type="molecule type" value="Genomic_DNA"/>
</dbReference>
<protein>
    <submittedName>
        <fullName evidence="3">ABC1-domain-containing protein</fullName>
    </submittedName>
</protein>
<dbReference type="InParanoid" id="A0A1E7F9U4"/>
<dbReference type="GO" id="GO:0004672">
    <property type="term" value="F:protein kinase activity"/>
    <property type="evidence" value="ECO:0007669"/>
    <property type="project" value="InterPro"/>
</dbReference>
<dbReference type="Pfam" id="PF03109">
    <property type="entry name" value="ABC1"/>
    <property type="match status" value="1"/>
</dbReference>
<dbReference type="InterPro" id="IPR050154">
    <property type="entry name" value="UbiB_kinase"/>
</dbReference>
<dbReference type="AlphaFoldDB" id="A0A1E7F9U4"/>
<dbReference type="PANTHER" id="PTHR10566">
    <property type="entry name" value="CHAPERONE-ACTIVITY OF BC1 COMPLEX CABC1 -RELATED"/>
    <property type="match status" value="1"/>
</dbReference>
<accession>A0A1E7F9U4</accession>
<evidence type="ECO:0000256" key="1">
    <source>
        <dbReference type="ARBA" id="ARBA00009670"/>
    </source>
</evidence>
<dbReference type="KEGG" id="fcy:FRACYDRAFT_209520"/>
<dbReference type="SUPFAM" id="SSF56112">
    <property type="entry name" value="Protein kinase-like (PK-like)"/>
    <property type="match status" value="1"/>
</dbReference>
<dbReference type="CDD" id="cd05121">
    <property type="entry name" value="ABC1_ADCK3-like"/>
    <property type="match status" value="1"/>
</dbReference>
<dbReference type="InterPro" id="IPR000719">
    <property type="entry name" value="Prot_kinase_dom"/>
</dbReference>
<dbReference type="OrthoDB" id="427480at2759"/>
<name>A0A1E7F9U4_9STRA</name>
<dbReference type="Gene3D" id="1.10.510.10">
    <property type="entry name" value="Transferase(Phosphotransferase) domain 1"/>
    <property type="match status" value="1"/>
</dbReference>
<comment type="similarity">
    <text evidence="1">Belongs to the protein kinase superfamily. ADCK protein kinase family.</text>
</comment>
<evidence type="ECO:0000313" key="4">
    <source>
        <dbReference type="Proteomes" id="UP000095751"/>
    </source>
</evidence>
<proteinExistence type="inferred from homology"/>
<reference evidence="3 4" key="1">
    <citation type="submission" date="2016-09" db="EMBL/GenBank/DDBJ databases">
        <title>Extensive genetic diversity and differential bi-allelic expression allows diatom success in the polar Southern Ocean.</title>
        <authorList>
            <consortium name="DOE Joint Genome Institute"/>
            <person name="Mock T."/>
            <person name="Otillar R.P."/>
            <person name="Strauss J."/>
            <person name="Dupont C."/>
            <person name="Frickenhaus S."/>
            <person name="Maumus F."/>
            <person name="Mcmullan M."/>
            <person name="Sanges R."/>
            <person name="Schmutz J."/>
            <person name="Toseland A."/>
            <person name="Valas R."/>
            <person name="Veluchamy A."/>
            <person name="Ward B.J."/>
            <person name="Allen A."/>
            <person name="Barry K."/>
            <person name="Falciatore A."/>
            <person name="Ferrante M."/>
            <person name="Fortunato A.E."/>
            <person name="Gloeckner G."/>
            <person name="Gruber A."/>
            <person name="Hipkin R."/>
            <person name="Janech M."/>
            <person name="Kroth P."/>
            <person name="Leese F."/>
            <person name="Lindquist E."/>
            <person name="Lyon B.R."/>
            <person name="Martin J."/>
            <person name="Mayer C."/>
            <person name="Parker M."/>
            <person name="Quesneville H."/>
            <person name="Raymond J."/>
            <person name="Uhlig C."/>
            <person name="Valentin K.U."/>
            <person name="Worden A.Z."/>
            <person name="Armbrust E.V."/>
            <person name="Bowler C."/>
            <person name="Green B."/>
            <person name="Moulton V."/>
            <person name="Van Oosterhout C."/>
            <person name="Grigoriev I."/>
        </authorList>
    </citation>
    <scope>NUCLEOTIDE SEQUENCE [LARGE SCALE GENOMIC DNA]</scope>
    <source>
        <strain evidence="3 4">CCMP1102</strain>
    </source>
</reference>
<dbReference type="InterPro" id="IPR011009">
    <property type="entry name" value="Kinase-like_dom_sf"/>
</dbReference>
<gene>
    <name evidence="3" type="ORF">FRACYDRAFT_209520</name>
</gene>
<evidence type="ECO:0000313" key="3">
    <source>
        <dbReference type="EMBL" id="OEU14785.1"/>
    </source>
</evidence>